<name>A0A1I5Z7V9_9BACI</name>
<dbReference type="Pfam" id="PF18902">
    <property type="entry name" value="DUF5658"/>
    <property type="match status" value="1"/>
</dbReference>
<feature type="domain" description="DUF5658" evidence="2">
    <location>
        <begin position="18"/>
        <end position="105"/>
    </location>
</feature>
<keyword evidence="1" id="KW-1133">Transmembrane helix</keyword>
<accession>A0A1I5Z7V9</accession>
<dbReference type="Proteomes" id="UP000198734">
    <property type="component" value="Unassembled WGS sequence"/>
</dbReference>
<evidence type="ECO:0000313" key="4">
    <source>
        <dbReference type="Proteomes" id="UP000198734"/>
    </source>
</evidence>
<evidence type="ECO:0000259" key="2">
    <source>
        <dbReference type="Pfam" id="PF18902"/>
    </source>
</evidence>
<dbReference type="AlphaFoldDB" id="A0A1I5Z7V9"/>
<proteinExistence type="predicted"/>
<dbReference type="OrthoDB" id="2972719at2"/>
<evidence type="ECO:0000256" key="1">
    <source>
        <dbReference type="SAM" id="Phobius"/>
    </source>
</evidence>
<dbReference type="EMBL" id="FOXU01000004">
    <property type="protein sequence ID" value="SFQ52563.1"/>
    <property type="molecule type" value="Genomic_DNA"/>
</dbReference>
<evidence type="ECO:0000313" key="3">
    <source>
        <dbReference type="EMBL" id="SFQ52563.1"/>
    </source>
</evidence>
<dbReference type="STRING" id="126156.SAMN05421670_2481"/>
<keyword evidence="1" id="KW-0472">Membrane</keyword>
<dbReference type="InterPro" id="IPR043717">
    <property type="entry name" value="DUF5658"/>
</dbReference>
<dbReference type="RefSeq" id="WP_093537205.1">
    <property type="nucleotide sequence ID" value="NZ_FOXU01000004.1"/>
</dbReference>
<feature type="transmembrane region" description="Helical" evidence="1">
    <location>
        <begin position="81"/>
        <end position="109"/>
    </location>
</feature>
<gene>
    <name evidence="3" type="ORF">SAMN05421670_2481</name>
</gene>
<feature type="transmembrane region" description="Helical" evidence="1">
    <location>
        <begin position="55"/>
        <end position="74"/>
    </location>
</feature>
<keyword evidence="1" id="KW-0812">Transmembrane</keyword>
<organism evidence="3 4">
    <name type="scientific">Psychrobacillus psychrotolerans</name>
    <dbReference type="NCBI Taxonomy" id="126156"/>
    <lineage>
        <taxon>Bacteria</taxon>
        <taxon>Bacillati</taxon>
        <taxon>Bacillota</taxon>
        <taxon>Bacilli</taxon>
        <taxon>Bacillales</taxon>
        <taxon>Bacillaceae</taxon>
        <taxon>Psychrobacillus</taxon>
    </lineage>
</organism>
<keyword evidence="4" id="KW-1185">Reference proteome</keyword>
<reference evidence="4" key="1">
    <citation type="submission" date="2016-10" db="EMBL/GenBank/DDBJ databases">
        <authorList>
            <person name="Varghese N."/>
            <person name="Submissions S."/>
        </authorList>
    </citation>
    <scope>NUCLEOTIDE SEQUENCE [LARGE SCALE GENOMIC DNA]</scope>
    <source>
        <strain evidence="4">DSM 11706</strain>
    </source>
</reference>
<sequence length="111" mass="12664">MLTNPLSFIQNKLVKLGIILLILATLDAFFTDFGIQSHHITEANPIMRNLYEGNLIGFYLIKIALPILLIGIVSKLKSRPFIVVLLNVAIFLYVSVLFLHFFWLTLAFIEM</sequence>
<protein>
    <recommendedName>
        <fullName evidence="2">DUF5658 domain-containing protein</fullName>
    </recommendedName>
</protein>
<feature type="transmembrane region" description="Helical" evidence="1">
    <location>
        <begin position="12"/>
        <end position="35"/>
    </location>
</feature>